<dbReference type="STRING" id="1150469.RSPPHO_00336"/>
<dbReference type="KEGG" id="rpm:RSPPHO_00336"/>
<dbReference type="EMBL" id="HE663493">
    <property type="protein sequence ID" value="CCG06962.1"/>
    <property type="molecule type" value="Genomic_DNA"/>
</dbReference>
<feature type="domain" description="T6SS Transcription factor RovC-like DNA binding" evidence="1">
    <location>
        <begin position="110"/>
        <end position="200"/>
    </location>
</feature>
<dbReference type="OrthoDB" id="9800831at2"/>
<dbReference type="InterPro" id="IPR018754">
    <property type="entry name" value="RovC-like_DNA-bd"/>
</dbReference>
<dbReference type="RefSeq" id="WP_014413602.1">
    <property type="nucleotide sequence ID" value="NC_017059.1"/>
</dbReference>
<evidence type="ECO:0000313" key="3">
    <source>
        <dbReference type="Proteomes" id="UP000033220"/>
    </source>
</evidence>
<protein>
    <recommendedName>
        <fullName evidence="1">T6SS Transcription factor RovC-like DNA binding domain-containing protein</fullName>
    </recommendedName>
</protein>
<dbReference type="HOGENOM" id="CLU_071510_1_0_5"/>
<dbReference type="Proteomes" id="UP000033220">
    <property type="component" value="Chromosome DSM 122"/>
</dbReference>
<reference evidence="2 3" key="1">
    <citation type="submission" date="2012-02" db="EMBL/GenBank/DDBJ databases">
        <title>Shotgun genome sequence of Phaeospirillum photometricum DSM 122.</title>
        <authorList>
            <person name="Duquesne K."/>
            <person name="Sturgis J."/>
        </authorList>
    </citation>
    <scope>NUCLEOTIDE SEQUENCE [LARGE SCALE GENOMIC DNA]</scope>
    <source>
        <strain evidence="3">DSM122</strain>
    </source>
</reference>
<name>H6SN86_PARPM</name>
<sequence length="201" mass="22406">MPRIGGCIFAEAASIPCADARIFWRADWDSSVVLVEARPVSPGDTEAFDLQRFAAWATVLRLADGREFLLLSDGVRHLQLELVDGTLLTGPVRLHYALSGITQIDVKTLTLRRLVMLCRRGRFPLGLFPPEPRARRWALALQAYDGLAAGASHREIAVALFGETIVREDWNGRSQYLRLRVRRLIQVATALVQGGYRDLLG</sequence>
<proteinExistence type="predicted"/>
<organism evidence="2 3">
    <name type="scientific">Pararhodospirillum photometricum DSM 122</name>
    <dbReference type="NCBI Taxonomy" id="1150469"/>
    <lineage>
        <taxon>Bacteria</taxon>
        <taxon>Pseudomonadati</taxon>
        <taxon>Pseudomonadota</taxon>
        <taxon>Alphaproteobacteria</taxon>
        <taxon>Rhodospirillales</taxon>
        <taxon>Rhodospirillaceae</taxon>
        <taxon>Pararhodospirillum</taxon>
    </lineage>
</organism>
<accession>H6SN86</accession>
<dbReference type="AlphaFoldDB" id="H6SN86"/>
<dbReference type="PATRIC" id="fig|1150469.3.peg.395"/>
<gene>
    <name evidence="2" type="ORF">RSPPHO_00336</name>
</gene>
<keyword evidence="3" id="KW-1185">Reference proteome</keyword>
<evidence type="ECO:0000259" key="1">
    <source>
        <dbReference type="Pfam" id="PF10074"/>
    </source>
</evidence>
<evidence type="ECO:0000313" key="2">
    <source>
        <dbReference type="EMBL" id="CCG06962.1"/>
    </source>
</evidence>
<dbReference type="Pfam" id="PF10074">
    <property type="entry name" value="RovC_DNA-bd"/>
    <property type="match status" value="1"/>
</dbReference>
<dbReference type="eggNOG" id="COG5419">
    <property type="taxonomic scope" value="Bacteria"/>
</dbReference>